<dbReference type="AlphaFoldDB" id="A0A2P2R0B9"/>
<sequence>MQRNVKEQLDTAWPVVALFSYPQQGPISLRRIGGIWLIKQILNVN</sequence>
<accession>A0A2P2R0B9</accession>
<name>A0A2P2R0B9_RHIMU</name>
<evidence type="ECO:0000313" key="1">
    <source>
        <dbReference type="EMBL" id="MBX72696.1"/>
    </source>
</evidence>
<protein>
    <submittedName>
        <fullName evidence="1">Uncharacterized protein</fullName>
    </submittedName>
</protein>
<dbReference type="EMBL" id="GGEC01092212">
    <property type="protein sequence ID" value="MBX72696.1"/>
    <property type="molecule type" value="Transcribed_RNA"/>
</dbReference>
<organism evidence="1">
    <name type="scientific">Rhizophora mucronata</name>
    <name type="common">Asiatic mangrove</name>
    <dbReference type="NCBI Taxonomy" id="61149"/>
    <lineage>
        <taxon>Eukaryota</taxon>
        <taxon>Viridiplantae</taxon>
        <taxon>Streptophyta</taxon>
        <taxon>Embryophyta</taxon>
        <taxon>Tracheophyta</taxon>
        <taxon>Spermatophyta</taxon>
        <taxon>Magnoliopsida</taxon>
        <taxon>eudicotyledons</taxon>
        <taxon>Gunneridae</taxon>
        <taxon>Pentapetalae</taxon>
        <taxon>rosids</taxon>
        <taxon>fabids</taxon>
        <taxon>Malpighiales</taxon>
        <taxon>Rhizophoraceae</taxon>
        <taxon>Rhizophora</taxon>
    </lineage>
</organism>
<reference evidence="1" key="1">
    <citation type="submission" date="2018-02" db="EMBL/GenBank/DDBJ databases">
        <title>Rhizophora mucronata_Transcriptome.</title>
        <authorList>
            <person name="Meera S.P."/>
            <person name="Sreeshan A."/>
            <person name="Augustine A."/>
        </authorList>
    </citation>
    <scope>NUCLEOTIDE SEQUENCE</scope>
    <source>
        <tissue evidence="1">Leaf</tissue>
    </source>
</reference>
<proteinExistence type="predicted"/>